<dbReference type="Pfam" id="PF02463">
    <property type="entry name" value="SMC_N"/>
    <property type="match status" value="1"/>
</dbReference>
<keyword evidence="4" id="KW-0158">Chromosome</keyword>
<dbReference type="PANTHER" id="PTHR19306">
    <property type="entry name" value="STRUCTURAL MAINTENANCE OF CHROMOSOMES 5,6 SMC5, SMC6"/>
    <property type="match status" value="1"/>
</dbReference>
<dbReference type="GO" id="GO:0030915">
    <property type="term" value="C:Smc5-Smc6 complex"/>
    <property type="evidence" value="ECO:0007669"/>
    <property type="project" value="TreeGrafter"/>
</dbReference>
<sequence>MSKRKGTSVNENPNKRSRSVNESENAADSDQEDPILSNCGAEVVSDAGIVESITLKNFMCHSLLGPFTFGSNVNFVVGNNGSKCGKSAVLTALIVALGGNAQATNRGSSLRGFVKEGESSADVSITLRNKGRDAYKPEVYGSAIILDLRITRDGLRTYKLRSKSGQLISTKKEELVSILDNFNIQVNNPVSVLTQEMSKYFLHSKGEGDKYKFFMKATQLEQMREDFIYIKTTKNLTEDKVEQHSECLKDLKRKYLEKEDRYRSLASLDEMHTKLEELQKQMAWALKDLEPMKEKLQADRRSTEKYDDKVNEWKNKVDEAEKKYKQVQEQLERITQQVQELQPKCAELKTESQKRNNLLKSSEVRVECTNRSIWWISDSRLIQTELENLKHQISTLGQQIDQYQHQEVLQRSIEANRRNLQTMESSRSNRLRRFGEQMPALLNAIQESHRRGHFKHRPRGPLGYLISLKDPELALAVEVCLKGQLLAFTCDNYEDEKVLQGLMAKMFQGGRRPAIITSNFISQVHDTRKKAVSHPNYPSVLQALEIEDPVVANCLIDQKGIESILLIKNRTEARRVMQSKNPPANCIHAFSKDGDQIFTNRSYAAEQTRANYLSGDVEEEIRHLQRELENQKGQASRFQQQMRKLDDDVKENEGLLRRAHQEQKTIKVSVAKAKEICLERVESRRSARSLDSEINRLKLKITSQKEQQGDREEIVRQYHEALESYKNMTQQMKNLNSFIKSLDSVMNQRLQAYAELRRFLSARCKYYFDSMLAQRGYSGSMIFDHKNETLSISVQPGQGNKADLSDMRLLSGGERSFSTVCFVLSLWAITEAPFRCLDEFDVYMDMVNRRISMDMMLKVAASQRYRQFIFLTPQNMSSLPESKIIRILRLKDPDRGQRNTQRSEDEDQ</sequence>
<evidence type="ECO:0000313" key="18">
    <source>
        <dbReference type="Ensembl" id="ENSACLP00000060827.1"/>
    </source>
</evidence>
<keyword evidence="19" id="KW-1185">Reference proteome</keyword>
<dbReference type="GO" id="GO:0035861">
    <property type="term" value="C:site of double-strand break"/>
    <property type="evidence" value="ECO:0007669"/>
    <property type="project" value="TreeGrafter"/>
</dbReference>
<evidence type="ECO:0000256" key="16">
    <source>
        <dbReference type="SAM" id="MobiDB-lite"/>
    </source>
</evidence>
<dbReference type="GO" id="GO:0005634">
    <property type="term" value="C:nucleus"/>
    <property type="evidence" value="ECO:0007669"/>
    <property type="project" value="UniProtKB-SubCell"/>
</dbReference>
<evidence type="ECO:0000256" key="14">
    <source>
        <dbReference type="ARBA" id="ARBA00069480"/>
    </source>
</evidence>
<dbReference type="Proteomes" id="UP000265100">
    <property type="component" value="Chromosome 15"/>
</dbReference>
<dbReference type="GO" id="GO:0003697">
    <property type="term" value="F:single-stranded DNA binding"/>
    <property type="evidence" value="ECO:0007669"/>
    <property type="project" value="TreeGrafter"/>
</dbReference>
<evidence type="ECO:0000256" key="10">
    <source>
        <dbReference type="ARBA" id="ARBA00023204"/>
    </source>
</evidence>
<evidence type="ECO:0000256" key="12">
    <source>
        <dbReference type="ARBA" id="ARBA00053909"/>
    </source>
</evidence>
<evidence type="ECO:0000256" key="15">
    <source>
        <dbReference type="SAM" id="Coils"/>
    </source>
</evidence>
<dbReference type="FunFam" id="3.40.50.300:FF:003232">
    <property type="entry name" value="Structural maintenance of chromosomes 6, gene 1"/>
    <property type="match status" value="1"/>
</dbReference>
<comment type="subcellular location">
    <subcellularLocation>
        <location evidence="2">Chromosome</location>
    </subcellularLocation>
    <subcellularLocation>
        <location evidence="1">Nucleus</location>
    </subcellularLocation>
</comment>
<dbReference type="FunFam" id="3.40.50.300:FF:000959">
    <property type="entry name" value="structural maintenance of chromosomes protein 6"/>
    <property type="match status" value="1"/>
</dbReference>
<accession>A0AAX7TW88</accession>
<dbReference type="InterPro" id="IPR027417">
    <property type="entry name" value="P-loop_NTPase"/>
</dbReference>
<dbReference type="GO" id="GO:0051276">
    <property type="term" value="P:chromosome organization"/>
    <property type="evidence" value="ECO:0007669"/>
    <property type="project" value="InterPro"/>
</dbReference>
<keyword evidence="8 15" id="KW-0175">Coiled coil</keyword>
<keyword evidence="7" id="KW-0067">ATP-binding</keyword>
<dbReference type="Ensembl" id="ENSACLT00000081687.1">
    <property type="protein sequence ID" value="ENSACLP00000060827.1"/>
    <property type="gene ID" value="ENSACLG00000016308.2"/>
</dbReference>
<feature type="domain" description="RecF/RecN/SMC N-terminal" evidence="17">
    <location>
        <begin position="52"/>
        <end position="876"/>
    </location>
</feature>
<evidence type="ECO:0000256" key="3">
    <source>
        <dbReference type="ARBA" id="ARBA00006793"/>
    </source>
</evidence>
<dbReference type="GeneTree" id="ENSGT00550000074816"/>
<evidence type="ECO:0000256" key="2">
    <source>
        <dbReference type="ARBA" id="ARBA00004286"/>
    </source>
</evidence>
<dbReference type="PANTHER" id="PTHR19306:SF7">
    <property type="entry name" value="SI:DKEY-119F1.1"/>
    <property type="match status" value="1"/>
</dbReference>
<dbReference type="InterPro" id="IPR003395">
    <property type="entry name" value="RecF/RecN/SMC_N"/>
</dbReference>
<dbReference type="AlphaFoldDB" id="A0AAX7TW88"/>
<evidence type="ECO:0000256" key="6">
    <source>
        <dbReference type="ARBA" id="ARBA00022763"/>
    </source>
</evidence>
<evidence type="ECO:0000256" key="11">
    <source>
        <dbReference type="ARBA" id="ARBA00023242"/>
    </source>
</evidence>
<protein>
    <recommendedName>
        <fullName evidence="14">Structural maintenance of chromosomes protein 6</fullName>
    </recommendedName>
</protein>
<evidence type="ECO:0000256" key="1">
    <source>
        <dbReference type="ARBA" id="ARBA00004123"/>
    </source>
</evidence>
<dbReference type="GO" id="GO:0000724">
    <property type="term" value="P:double-strand break repair via homologous recombination"/>
    <property type="evidence" value="ECO:0007669"/>
    <property type="project" value="TreeGrafter"/>
</dbReference>
<evidence type="ECO:0000256" key="8">
    <source>
        <dbReference type="ARBA" id="ARBA00023054"/>
    </source>
</evidence>
<dbReference type="SUPFAM" id="SSF75553">
    <property type="entry name" value="Smc hinge domain"/>
    <property type="match status" value="1"/>
</dbReference>
<evidence type="ECO:0000256" key="5">
    <source>
        <dbReference type="ARBA" id="ARBA00022741"/>
    </source>
</evidence>
<comment type="subunit">
    <text evidence="13">Forms a heterodimer with smc5. Component of the SMC5-SMC6 complex which consists at least of smc5, smc6, nsmce2, nsmce1 and nsmce4a.</text>
</comment>
<dbReference type="GO" id="GO:0005524">
    <property type="term" value="F:ATP binding"/>
    <property type="evidence" value="ECO:0007669"/>
    <property type="project" value="UniProtKB-KW"/>
</dbReference>
<dbReference type="SUPFAM" id="SSF52540">
    <property type="entry name" value="P-loop containing nucleoside triphosphate hydrolases"/>
    <property type="match status" value="1"/>
</dbReference>
<keyword evidence="11" id="KW-0539">Nucleus</keyword>
<evidence type="ECO:0000256" key="9">
    <source>
        <dbReference type="ARBA" id="ARBA00023172"/>
    </source>
</evidence>
<reference evidence="18" key="1">
    <citation type="submission" date="2018-05" db="EMBL/GenBank/DDBJ databases">
        <authorList>
            <person name="Datahose"/>
        </authorList>
    </citation>
    <scope>NUCLEOTIDE SEQUENCE</scope>
</reference>
<evidence type="ECO:0000256" key="13">
    <source>
        <dbReference type="ARBA" id="ARBA00064605"/>
    </source>
</evidence>
<reference evidence="18" key="3">
    <citation type="submission" date="2025-09" db="UniProtKB">
        <authorList>
            <consortium name="Ensembl"/>
        </authorList>
    </citation>
    <scope>IDENTIFICATION</scope>
</reference>
<dbReference type="GO" id="GO:0003684">
    <property type="term" value="F:damaged DNA binding"/>
    <property type="evidence" value="ECO:0007669"/>
    <property type="project" value="TreeGrafter"/>
</dbReference>
<dbReference type="Gene3D" id="3.40.50.300">
    <property type="entry name" value="P-loop containing nucleotide triphosphate hydrolases"/>
    <property type="match status" value="2"/>
</dbReference>
<reference evidence="18" key="2">
    <citation type="submission" date="2025-08" db="UniProtKB">
        <authorList>
            <consortium name="Ensembl"/>
        </authorList>
    </citation>
    <scope>IDENTIFICATION</scope>
</reference>
<name>A0AAX7TW88_ASTCA</name>
<evidence type="ECO:0000259" key="17">
    <source>
        <dbReference type="Pfam" id="PF02463"/>
    </source>
</evidence>
<dbReference type="InterPro" id="IPR036277">
    <property type="entry name" value="SMC_hinge_sf"/>
</dbReference>
<dbReference type="SUPFAM" id="SSF57997">
    <property type="entry name" value="Tropomyosin"/>
    <property type="match status" value="1"/>
</dbReference>
<keyword evidence="6" id="KW-0227">DNA damage</keyword>
<keyword evidence="9" id="KW-0233">DNA recombination</keyword>
<evidence type="ECO:0000256" key="4">
    <source>
        <dbReference type="ARBA" id="ARBA00022454"/>
    </source>
</evidence>
<evidence type="ECO:0000313" key="19">
    <source>
        <dbReference type="Proteomes" id="UP000265100"/>
    </source>
</evidence>
<keyword evidence="5" id="KW-0547">Nucleotide-binding</keyword>
<comment type="similarity">
    <text evidence="3">Belongs to the SMC family. SMC6 subfamily.</text>
</comment>
<keyword evidence="10" id="KW-0234">DNA repair</keyword>
<evidence type="ECO:0000256" key="7">
    <source>
        <dbReference type="ARBA" id="ARBA00022840"/>
    </source>
</evidence>
<feature type="coiled-coil region" evidence="15">
    <location>
        <begin position="614"/>
        <end position="662"/>
    </location>
</feature>
<feature type="coiled-coil region" evidence="15">
    <location>
        <begin position="234"/>
        <end position="351"/>
    </location>
</feature>
<organism evidence="18 19">
    <name type="scientific">Astatotilapia calliptera</name>
    <name type="common">Eastern happy</name>
    <name type="synonym">Chromis callipterus</name>
    <dbReference type="NCBI Taxonomy" id="8154"/>
    <lineage>
        <taxon>Eukaryota</taxon>
        <taxon>Metazoa</taxon>
        <taxon>Chordata</taxon>
        <taxon>Craniata</taxon>
        <taxon>Vertebrata</taxon>
        <taxon>Euteleostomi</taxon>
        <taxon>Actinopterygii</taxon>
        <taxon>Neopterygii</taxon>
        <taxon>Teleostei</taxon>
        <taxon>Neoteleostei</taxon>
        <taxon>Acanthomorphata</taxon>
        <taxon>Ovalentaria</taxon>
        <taxon>Cichlomorphae</taxon>
        <taxon>Cichliformes</taxon>
        <taxon>Cichlidae</taxon>
        <taxon>African cichlids</taxon>
        <taxon>Pseudocrenilabrinae</taxon>
        <taxon>Haplochromini</taxon>
        <taxon>Astatotilapia</taxon>
    </lineage>
</organism>
<feature type="region of interest" description="Disordered" evidence="16">
    <location>
        <begin position="1"/>
        <end position="34"/>
    </location>
</feature>
<comment type="function">
    <text evidence="12">Core component of the SMC5-SMC6 complex, a complex involved in repair of DNA double-strand breaks by homologous recombination. The complex may promote sister chromatid homologous recombination by recruiting the SMC1-SMC3 cohesin complex to double-strand breaks. The complex is required for telomere maintenance via recombination and mediates sumoylation of shelterin complex (telosome) components.</text>
</comment>
<proteinExistence type="inferred from homology"/>